<dbReference type="SMART" id="SM00342">
    <property type="entry name" value="HTH_ARAC"/>
    <property type="match status" value="1"/>
</dbReference>
<gene>
    <name evidence="5" type="ORF">NC992_20960</name>
</gene>
<dbReference type="RefSeq" id="WP_190704951.1">
    <property type="nucleotide sequence ID" value="NZ_JAMPKX010000011.1"/>
</dbReference>
<dbReference type="PROSITE" id="PS00041">
    <property type="entry name" value="HTH_ARAC_FAMILY_1"/>
    <property type="match status" value="1"/>
</dbReference>
<evidence type="ECO:0000256" key="1">
    <source>
        <dbReference type="ARBA" id="ARBA00023015"/>
    </source>
</evidence>
<dbReference type="SUPFAM" id="SSF46689">
    <property type="entry name" value="Homeodomain-like"/>
    <property type="match status" value="2"/>
</dbReference>
<dbReference type="InterPro" id="IPR009057">
    <property type="entry name" value="Homeodomain-like_sf"/>
</dbReference>
<dbReference type="PANTHER" id="PTHR46796:SF6">
    <property type="entry name" value="ARAC SUBFAMILY"/>
    <property type="match status" value="1"/>
</dbReference>
<evidence type="ECO:0000256" key="2">
    <source>
        <dbReference type="ARBA" id="ARBA00023125"/>
    </source>
</evidence>
<protein>
    <submittedName>
        <fullName evidence="5">AraC family transcriptional regulator</fullName>
    </submittedName>
</protein>
<dbReference type="EMBL" id="JAMPKX010000011">
    <property type="protein sequence ID" value="MEP0949364.1"/>
    <property type="molecule type" value="Genomic_DNA"/>
</dbReference>
<dbReference type="Pfam" id="PF12833">
    <property type="entry name" value="HTH_18"/>
    <property type="match status" value="1"/>
</dbReference>
<reference evidence="5 6" key="1">
    <citation type="submission" date="2022-04" db="EMBL/GenBank/DDBJ databases">
        <title>Positive selection, recombination, and allopatry shape intraspecific diversity of widespread and dominant cyanobacteria.</title>
        <authorList>
            <person name="Wei J."/>
            <person name="Shu W."/>
            <person name="Hu C."/>
        </authorList>
    </citation>
    <scope>NUCLEOTIDE SEQUENCE [LARGE SCALE GENOMIC DNA]</scope>
    <source>
        <strain evidence="5 6">DQ-A4</strain>
    </source>
</reference>
<dbReference type="InterPro" id="IPR050204">
    <property type="entry name" value="AraC_XylS_family_regulators"/>
</dbReference>
<comment type="caution">
    <text evidence="5">The sequence shown here is derived from an EMBL/GenBank/DDBJ whole genome shotgun (WGS) entry which is preliminary data.</text>
</comment>
<evidence type="ECO:0000313" key="6">
    <source>
        <dbReference type="Proteomes" id="UP001482513"/>
    </source>
</evidence>
<name>A0ABV0K9A0_9CYAN</name>
<proteinExistence type="predicted"/>
<accession>A0ABV0K9A0</accession>
<dbReference type="InterPro" id="IPR018060">
    <property type="entry name" value="HTH_AraC"/>
</dbReference>
<dbReference type="Proteomes" id="UP001482513">
    <property type="component" value="Unassembled WGS sequence"/>
</dbReference>
<keyword evidence="2" id="KW-0238">DNA-binding</keyword>
<organism evidence="5 6">
    <name type="scientific">Leptolyngbya subtilissima DQ-A4</name>
    <dbReference type="NCBI Taxonomy" id="2933933"/>
    <lineage>
        <taxon>Bacteria</taxon>
        <taxon>Bacillati</taxon>
        <taxon>Cyanobacteriota</taxon>
        <taxon>Cyanophyceae</taxon>
        <taxon>Leptolyngbyales</taxon>
        <taxon>Leptolyngbyaceae</taxon>
        <taxon>Leptolyngbya group</taxon>
        <taxon>Leptolyngbya</taxon>
    </lineage>
</organism>
<sequence>MLPIDPTVSVLDHREANPAEGLLPQPAVLTSSGWDGLHLELYQQPKFCTAEHQHTLHAIALGFPDPSNQMPTGYRWLDGKRHREDRTAGGISIIPAGTTHRCSWDSAAQFMVLALEPDLLQQMGQDWVQVDRIELRPQFMEADDRLVSTVLSTLKTEAELGGLGSPLLVDSLKTTLAIHLLRHYCTTQPRLASVAGGLSQTQRQQVKAYIDAHLHQEPTLVELAAIARLSPAYFARLFKHSEGVTPHQYILQRRVERAQFWLRHSPLGLAEIAAKVGFCDQSHLTRWFKRLTGATPTQFRQS</sequence>
<evidence type="ECO:0000259" key="4">
    <source>
        <dbReference type="PROSITE" id="PS01124"/>
    </source>
</evidence>
<dbReference type="Gene3D" id="1.10.10.60">
    <property type="entry name" value="Homeodomain-like"/>
    <property type="match status" value="1"/>
</dbReference>
<dbReference type="PROSITE" id="PS01124">
    <property type="entry name" value="HTH_ARAC_FAMILY_2"/>
    <property type="match status" value="1"/>
</dbReference>
<keyword evidence="3" id="KW-0804">Transcription</keyword>
<evidence type="ECO:0000313" key="5">
    <source>
        <dbReference type="EMBL" id="MEP0949364.1"/>
    </source>
</evidence>
<evidence type="ECO:0000256" key="3">
    <source>
        <dbReference type="ARBA" id="ARBA00023163"/>
    </source>
</evidence>
<dbReference type="InterPro" id="IPR018062">
    <property type="entry name" value="HTH_AraC-typ_CS"/>
</dbReference>
<keyword evidence="6" id="KW-1185">Reference proteome</keyword>
<feature type="domain" description="HTH araC/xylS-type" evidence="4">
    <location>
        <begin position="204"/>
        <end position="302"/>
    </location>
</feature>
<keyword evidence="1" id="KW-0805">Transcription regulation</keyword>
<dbReference type="PANTHER" id="PTHR46796">
    <property type="entry name" value="HTH-TYPE TRANSCRIPTIONAL ACTIVATOR RHAS-RELATED"/>
    <property type="match status" value="1"/>
</dbReference>